<dbReference type="CDD" id="cd18793">
    <property type="entry name" value="SF2_C_SNF"/>
    <property type="match status" value="1"/>
</dbReference>
<evidence type="ECO:0000256" key="18">
    <source>
        <dbReference type="ARBA" id="ARBA00023163"/>
    </source>
</evidence>
<keyword evidence="7" id="KW-0507">mRNA processing</keyword>
<evidence type="ECO:0000256" key="1">
    <source>
        <dbReference type="ARBA" id="ARBA00004123"/>
    </source>
</evidence>
<keyword evidence="17" id="KW-0238">DNA-binding</keyword>
<dbReference type="GO" id="GO:0006353">
    <property type="term" value="P:DNA-templated transcription termination"/>
    <property type="evidence" value="ECO:0007669"/>
    <property type="project" value="UniProtKB-KW"/>
</dbReference>
<dbReference type="Gene3D" id="3.40.50.300">
    <property type="entry name" value="P-loop containing nucleotide triphosphate hydrolases"/>
    <property type="match status" value="1"/>
</dbReference>
<evidence type="ECO:0000256" key="4">
    <source>
        <dbReference type="ARBA" id="ARBA00022472"/>
    </source>
</evidence>
<feature type="region of interest" description="Disordered" evidence="27">
    <location>
        <begin position="157"/>
        <end position="399"/>
    </location>
</feature>
<feature type="compositionally biased region" description="Basic and acidic residues" evidence="27">
    <location>
        <begin position="191"/>
        <end position="206"/>
    </location>
</feature>
<dbReference type="SUPFAM" id="SSF52540">
    <property type="entry name" value="P-loop containing nucleoside triphosphate hydrolases"/>
    <property type="match status" value="2"/>
</dbReference>
<evidence type="ECO:0000256" key="6">
    <source>
        <dbReference type="ARBA" id="ARBA00022553"/>
    </source>
</evidence>
<evidence type="ECO:0000256" key="23">
    <source>
        <dbReference type="ARBA" id="ARBA00070113"/>
    </source>
</evidence>
<keyword evidence="6" id="KW-0597">Phosphoprotein</keyword>
<feature type="region of interest" description="Disordered" evidence="27">
    <location>
        <begin position="491"/>
        <end position="533"/>
    </location>
</feature>
<dbReference type="PANTHER" id="PTHR45626">
    <property type="entry name" value="TRANSCRIPTION TERMINATION FACTOR 2-RELATED"/>
    <property type="match status" value="1"/>
</dbReference>
<keyword evidence="13" id="KW-0347">Helicase</keyword>
<dbReference type="GO" id="GO:0008380">
    <property type="term" value="P:RNA splicing"/>
    <property type="evidence" value="ECO:0007669"/>
    <property type="project" value="UniProtKB-KW"/>
</dbReference>
<reference evidence="31" key="2">
    <citation type="submission" date="2025-08" db="UniProtKB">
        <authorList>
            <consortium name="Ensembl"/>
        </authorList>
    </citation>
    <scope>IDENTIFICATION</scope>
</reference>
<evidence type="ECO:0000256" key="2">
    <source>
        <dbReference type="ARBA" id="ARBA00004496"/>
    </source>
</evidence>
<dbReference type="GeneTree" id="ENSGT00940000167338"/>
<evidence type="ECO:0000256" key="24">
    <source>
        <dbReference type="ARBA" id="ARBA00079067"/>
    </source>
</evidence>
<evidence type="ECO:0000256" key="7">
    <source>
        <dbReference type="ARBA" id="ARBA00022664"/>
    </source>
</evidence>
<keyword evidence="12" id="KW-0378">Hydrolase</keyword>
<dbReference type="SMART" id="SM00490">
    <property type="entry name" value="HELICc"/>
    <property type="match status" value="1"/>
</dbReference>
<comment type="similarity">
    <text evidence="3">Belongs to the SNF2/RAD54 helicase family.</text>
</comment>
<evidence type="ECO:0000256" key="5">
    <source>
        <dbReference type="ARBA" id="ARBA00022490"/>
    </source>
</evidence>
<dbReference type="InterPro" id="IPR050628">
    <property type="entry name" value="SNF2_RAD54_helicase_TF"/>
</dbReference>
<dbReference type="STRING" id="7918.ENSLOCP00000013685"/>
<evidence type="ECO:0000256" key="17">
    <source>
        <dbReference type="ARBA" id="ARBA00023125"/>
    </source>
</evidence>
<dbReference type="Gene3D" id="3.40.50.10810">
    <property type="entry name" value="Tandem AAA-ATPase domain"/>
    <property type="match status" value="1"/>
</dbReference>
<dbReference type="GO" id="GO:0008094">
    <property type="term" value="F:ATP-dependent activity, acting on DNA"/>
    <property type="evidence" value="ECO:0000318"/>
    <property type="project" value="GO_Central"/>
</dbReference>
<comment type="function">
    <text evidence="21">DsDNA-dependent ATPase which acts as a transcription termination factor by coupling ATP hydrolysis with removal of RNA polymerase II from the DNA template. May contribute to mitotic transcription repression. May also be involved in pre-mRNA splicing.</text>
</comment>
<evidence type="ECO:0000256" key="20">
    <source>
        <dbReference type="ARBA" id="ARBA00023242"/>
    </source>
</evidence>
<dbReference type="EMBL" id="AHAT01003686">
    <property type="status" value="NOT_ANNOTATED_CDS"/>
    <property type="molecule type" value="Genomic_DNA"/>
</dbReference>
<evidence type="ECO:0000313" key="31">
    <source>
        <dbReference type="Ensembl" id="ENSLOCP00000013685.1"/>
    </source>
</evidence>
<keyword evidence="10" id="KW-0547">Nucleotide-binding</keyword>
<feature type="domain" description="Helicase ATP-binding" evidence="28">
    <location>
        <begin position="603"/>
        <end position="798"/>
    </location>
</feature>
<dbReference type="PROSITE" id="PS00690">
    <property type="entry name" value="DEAH_ATP_HELICASE"/>
    <property type="match status" value="1"/>
</dbReference>
<dbReference type="PROSITE" id="PS51194">
    <property type="entry name" value="HELICASE_CTER"/>
    <property type="match status" value="1"/>
</dbReference>
<evidence type="ECO:0000256" key="3">
    <source>
        <dbReference type="ARBA" id="ARBA00007025"/>
    </source>
</evidence>
<dbReference type="Pfam" id="PF06839">
    <property type="entry name" value="Zn_ribbon_GRF"/>
    <property type="match status" value="1"/>
</dbReference>
<reference evidence="32" key="1">
    <citation type="submission" date="2011-12" db="EMBL/GenBank/DDBJ databases">
        <title>The Draft Genome of Lepisosteus oculatus.</title>
        <authorList>
            <consortium name="The Broad Institute Genome Assembly &amp; Analysis Group"/>
            <consortium name="Computational R&amp;D Group"/>
            <consortium name="and Sequencing Platform"/>
            <person name="Di Palma F."/>
            <person name="Alfoldi J."/>
            <person name="Johnson J."/>
            <person name="Berlin A."/>
            <person name="Gnerre S."/>
            <person name="Jaffe D."/>
            <person name="MacCallum I."/>
            <person name="Young S."/>
            <person name="Walker B.J."/>
            <person name="Lander E.S."/>
            <person name="Lindblad-Toh K."/>
        </authorList>
    </citation>
    <scope>NUCLEOTIDE SEQUENCE [LARGE SCALE GENOMIC DNA]</scope>
</reference>
<dbReference type="PANTHER" id="PTHR45626:SF50">
    <property type="entry name" value="TRANSCRIPTION TERMINATION FACTOR 2"/>
    <property type="match status" value="1"/>
</dbReference>
<dbReference type="SMART" id="SM00487">
    <property type="entry name" value="DEXDc"/>
    <property type="match status" value="1"/>
</dbReference>
<feature type="compositionally biased region" description="Basic and acidic residues" evidence="27">
    <location>
        <begin position="172"/>
        <end position="182"/>
    </location>
</feature>
<dbReference type="CDD" id="cd18072">
    <property type="entry name" value="DEXHc_TTF2"/>
    <property type="match status" value="1"/>
</dbReference>
<evidence type="ECO:0000256" key="15">
    <source>
        <dbReference type="ARBA" id="ARBA00022840"/>
    </source>
</evidence>
<evidence type="ECO:0000313" key="32">
    <source>
        <dbReference type="Proteomes" id="UP000018468"/>
    </source>
</evidence>
<dbReference type="GO" id="GO:0004386">
    <property type="term" value="F:helicase activity"/>
    <property type="evidence" value="ECO:0007669"/>
    <property type="project" value="UniProtKB-KW"/>
</dbReference>
<dbReference type="Proteomes" id="UP000018468">
    <property type="component" value="Linkage group LG17"/>
</dbReference>
<dbReference type="GO" id="GO:0005681">
    <property type="term" value="C:spliceosomal complex"/>
    <property type="evidence" value="ECO:0007669"/>
    <property type="project" value="UniProtKB-KW"/>
</dbReference>
<evidence type="ECO:0000256" key="26">
    <source>
        <dbReference type="PROSITE-ProRule" id="PRU01343"/>
    </source>
</evidence>
<comment type="subunit">
    <text evidence="22">Interacts with CDC5L. Part of the spliceosome.</text>
</comment>
<dbReference type="InterPro" id="IPR014001">
    <property type="entry name" value="Helicase_ATP-bd"/>
</dbReference>
<dbReference type="InterPro" id="IPR049730">
    <property type="entry name" value="SNF2/RAD54-like_C"/>
</dbReference>
<reference evidence="31" key="3">
    <citation type="submission" date="2025-09" db="UniProtKB">
        <authorList>
            <consortium name="Ensembl"/>
        </authorList>
    </citation>
    <scope>IDENTIFICATION</scope>
</reference>
<keyword evidence="15" id="KW-0067">ATP-binding</keyword>
<dbReference type="PROSITE" id="PS51999">
    <property type="entry name" value="ZF_GRF"/>
    <property type="match status" value="1"/>
</dbReference>
<evidence type="ECO:0000256" key="21">
    <source>
        <dbReference type="ARBA" id="ARBA00055750"/>
    </source>
</evidence>
<dbReference type="GO" id="GO:0006281">
    <property type="term" value="P:DNA repair"/>
    <property type="evidence" value="ECO:0000318"/>
    <property type="project" value="GO_Central"/>
</dbReference>
<dbReference type="eggNOG" id="KOG4439">
    <property type="taxonomic scope" value="Eukaryota"/>
</dbReference>
<evidence type="ECO:0000256" key="12">
    <source>
        <dbReference type="ARBA" id="ARBA00022801"/>
    </source>
</evidence>
<evidence type="ECO:0000259" key="29">
    <source>
        <dbReference type="PROSITE" id="PS51194"/>
    </source>
</evidence>
<evidence type="ECO:0000256" key="27">
    <source>
        <dbReference type="SAM" id="MobiDB-lite"/>
    </source>
</evidence>
<feature type="domain" description="GRF-type" evidence="30">
    <location>
        <begin position="64"/>
        <end position="107"/>
    </location>
</feature>
<keyword evidence="20" id="KW-0539">Nucleus</keyword>
<keyword evidence="19" id="KW-0508">mRNA splicing</keyword>
<keyword evidence="18" id="KW-0804">Transcription</keyword>
<dbReference type="AlphaFoldDB" id="W5MZ76"/>
<organism evidence="31 32">
    <name type="scientific">Lepisosteus oculatus</name>
    <name type="common">Spotted gar</name>
    <dbReference type="NCBI Taxonomy" id="7918"/>
    <lineage>
        <taxon>Eukaryota</taxon>
        <taxon>Metazoa</taxon>
        <taxon>Chordata</taxon>
        <taxon>Craniata</taxon>
        <taxon>Vertebrata</taxon>
        <taxon>Euteleostomi</taxon>
        <taxon>Actinopterygii</taxon>
        <taxon>Neopterygii</taxon>
        <taxon>Holostei</taxon>
        <taxon>Semionotiformes</taxon>
        <taxon>Lepisosteidae</taxon>
        <taxon>Lepisosteus</taxon>
    </lineage>
</organism>
<dbReference type="InterPro" id="IPR038718">
    <property type="entry name" value="SNF2-like_sf"/>
</dbReference>
<dbReference type="OrthoDB" id="423559at2759"/>
<evidence type="ECO:0000256" key="22">
    <source>
        <dbReference type="ARBA" id="ARBA00063699"/>
    </source>
</evidence>
<dbReference type="GO" id="GO:0005634">
    <property type="term" value="C:nucleus"/>
    <property type="evidence" value="ECO:0000318"/>
    <property type="project" value="GO_Central"/>
</dbReference>
<feature type="domain" description="Helicase C-terminal" evidence="29">
    <location>
        <begin position="1008"/>
        <end position="1174"/>
    </location>
</feature>
<keyword evidence="11 26" id="KW-0863">Zinc-finger</keyword>
<keyword evidence="32" id="KW-1185">Reference proteome</keyword>
<keyword evidence="9" id="KW-0747">Spliceosome</keyword>
<sequence>MKGFPLCPPSKLLRVHVSLDKKKLRGPGFELSCGCALVPGKWLASRRRPVEDTVTHPAMEEVICDRHGRPCLLKTGVRDGPNKGKSFYLCSSQGGAACDFTKPAHIPPSHCLHHEDSWVELQALVKHEGRPGYRLLFRCVTGKAEGKKWCGNIPWQQAKREGKSPPLNGECQRSKDPAERNPFRVTSEPARSSDWKALHEGGDERAGLGGAEGEGNQAGAAPPAPESWREKRFPAGVKLKQRWPADGQAAQEGLSKQDGSRRVPREERLQPEGSREGSGIWSGRPEQPESSAAGRDHSQPPGSASKERESEPIPENARGPVRKDKALKQESIGDGEREDEGCASGAKVATCRGSPKPSRAESRKAQARPPSDPHPTPGPIEKRHPSMERTGEQAERTVDEDVLIVSVQPGNKKTCPAALVQKTLTSFHGFLPLSQSRPPDPQALHSTLSAQLRQKKVTLSSVNISTLPDKGQRLISQVKELEDALESLSLSVASDEDSNKRDARGGGEERCVPAPSQQDPVGRPRGTVLLPAPAPSALGADCHRSGVNPQYNRLYGSTISDAIDHLYKSLESCPAAEAEAEDPKELKVHLLPHQKQALAWLLWRETQKPSGGILADDMGLGKTLTMIALILAQRKKEKKDKKPEGWISKNDPSPVVSQGTLIICPASLIHHWKMEVEKHVRGSALSVYLYHGPNRQRSARILAEHDVVVTTYSLVSKEIPSMKDGAGEEPATRPRPPLLTVTWSRIVLDEAHNVKNPRVQTSLAVCQLRAGSRWAVTGTPVQNNLLDLYSLLKFLRCSPFDDYKLWKAHVDNGSKRGGERLNILTKALLLRRTKDQFDSTGKPLVSLPERCCHTHRLKLSEDEQSVYNVLFAKSVSTLQSYLKRYERQETKEVENKNNPFDKVAQEFVVCQRDVLAGAPQQSRAHATSTVHILSLLLRLRQCCCHLSLLRKTLDRAELQDEGIALSLEEQLNALSLSELSGPDPKSTVSLNGKNFRSDLFDETKESTKISAVLAELKEIGRKSEAQKSVIVSQWTTMLRVVAVHLDRLGLRYATIDGSVSPRQRMELVEEFNTNPKGPQVMLVSLCAGGVGINLTGGNHLFLIDMHWNPALEDQACDRIYRVGQLRNVTIHRFVCDGTVEDKISSLQEKKKDLARKVLSGSGDSFTKLTLSDLKIIFGV</sequence>
<proteinExistence type="inferred from homology"/>
<evidence type="ECO:0000256" key="16">
    <source>
        <dbReference type="ARBA" id="ARBA00023015"/>
    </source>
</evidence>
<dbReference type="InterPro" id="IPR001650">
    <property type="entry name" value="Helicase_C-like"/>
</dbReference>
<evidence type="ECO:0000256" key="10">
    <source>
        <dbReference type="ARBA" id="ARBA00022741"/>
    </source>
</evidence>
<dbReference type="Ensembl" id="ENSLOCT00000013714.1">
    <property type="protein sequence ID" value="ENSLOCP00000013685.1"/>
    <property type="gene ID" value="ENSLOCG00000011128.1"/>
</dbReference>
<dbReference type="GO" id="GO:0005524">
    <property type="term" value="F:ATP binding"/>
    <property type="evidence" value="ECO:0007669"/>
    <property type="project" value="UniProtKB-KW"/>
</dbReference>
<evidence type="ECO:0000259" key="30">
    <source>
        <dbReference type="PROSITE" id="PS51999"/>
    </source>
</evidence>
<evidence type="ECO:0000259" key="28">
    <source>
        <dbReference type="PROSITE" id="PS51192"/>
    </source>
</evidence>
<dbReference type="GO" id="GO:0006397">
    <property type="term" value="P:mRNA processing"/>
    <property type="evidence" value="ECO:0007669"/>
    <property type="project" value="UniProtKB-KW"/>
</dbReference>
<name>W5MZ76_LEPOC</name>
<dbReference type="Pfam" id="PF00176">
    <property type="entry name" value="SNF2-rel_dom"/>
    <property type="match status" value="1"/>
</dbReference>
<keyword evidence="16" id="KW-0805">Transcription regulation</keyword>
<comment type="subcellular location">
    <subcellularLocation>
        <location evidence="2">Cytoplasm</location>
    </subcellularLocation>
    <subcellularLocation>
        <location evidence="1">Nucleus</location>
    </subcellularLocation>
</comment>
<accession>W5MZ76</accession>
<dbReference type="InterPro" id="IPR000330">
    <property type="entry name" value="SNF2_N"/>
</dbReference>
<dbReference type="FunFam" id="3.40.50.10810:FF:000043">
    <property type="entry name" value="Transcription termination factor 2"/>
    <property type="match status" value="1"/>
</dbReference>
<keyword evidence="5" id="KW-0963">Cytoplasm</keyword>
<dbReference type="OMA" id="IVSQWTN"/>
<dbReference type="PROSITE" id="PS51192">
    <property type="entry name" value="HELICASE_ATP_BIND_1"/>
    <property type="match status" value="1"/>
</dbReference>
<evidence type="ECO:0000256" key="9">
    <source>
        <dbReference type="ARBA" id="ARBA00022728"/>
    </source>
</evidence>
<dbReference type="KEGG" id="loc:102687590"/>
<protein>
    <recommendedName>
        <fullName evidence="23">Transcription termination factor 2</fullName>
    </recommendedName>
    <alternativeName>
        <fullName evidence="25">RNA polymerase II termination factor</fullName>
    </alternativeName>
    <alternativeName>
        <fullName evidence="24">Transcription release factor 2</fullName>
    </alternativeName>
</protein>
<evidence type="ECO:0000256" key="19">
    <source>
        <dbReference type="ARBA" id="ARBA00023187"/>
    </source>
</evidence>
<dbReference type="InterPro" id="IPR027417">
    <property type="entry name" value="P-loop_NTPase"/>
</dbReference>
<feature type="compositionally biased region" description="Basic and acidic residues" evidence="27">
    <location>
        <begin position="497"/>
        <end position="511"/>
    </location>
</feature>
<dbReference type="InterPro" id="IPR002464">
    <property type="entry name" value="DNA/RNA_helicase_DEAH_CS"/>
</dbReference>
<keyword evidence="14" id="KW-0862">Zinc</keyword>
<dbReference type="InterPro" id="IPR010666">
    <property type="entry name" value="Znf_GRF"/>
</dbReference>
<feature type="compositionally biased region" description="Basic and acidic residues" evidence="27">
    <location>
        <begin position="380"/>
        <end position="399"/>
    </location>
</feature>
<dbReference type="Pfam" id="PF00271">
    <property type="entry name" value="Helicase_C"/>
    <property type="match status" value="1"/>
</dbReference>
<dbReference type="FunCoup" id="W5MZ76">
    <property type="interactions" value="566"/>
</dbReference>
<dbReference type="CTD" id="8458"/>
<dbReference type="GO" id="GO:0005737">
    <property type="term" value="C:cytoplasm"/>
    <property type="evidence" value="ECO:0007669"/>
    <property type="project" value="UniProtKB-SubCell"/>
</dbReference>
<evidence type="ECO:0000256" key="8">
    <source>
        <dbReference type="ARBA" id="ARBA00022723"/>
    </source>
</evidence>
<dbReference type="GO" id="GO:0016787">
    <property type="term" value="F:hydrolase activity"/>
    <property type="evidence" value="ECO:0007669"/>
    <property type="project" value="UniProtKB-KW"/>
</dbReference>
<feature type="compositionally biased region" description="Basic and acidic residues" evidence="27">
    <location>
        <begin position="258"/>
        <end position="275"/>
    </location>
</feature>
<dbReference type="GeneID" id="102687590"/>
<dbReference type="FunFam" id="3.40.50.300:FF:001502">
    <property type="entry name" value="Transcription termination factor 2"/>
    <property type="match status" value="1"/>
</dbReference>
<dbReference type="GO" id="GO:0008270">
    <property type="term" value="F:zinc ion binding"/>
    <property type="evidence" value="ECO:0007669"/>
    <property type="project" value="UniProtKB-KW"/>
</dbReference>
<keyword evidence="8" id="KW-0479">Metal-binding</keyword>
<dbReference type="InParanoid" id="W5MZ76"/>
<dbReference type="GO" id="GO:0003677">
    <property type="term" value="F:DNA binding"/>
    <property type="evidence" value="ECO:0007669"/>
    <property type="project" value="UniProtKB-KW"/>
</dbReference>
<dbReference type="Bgee" id="ENSLOCG00000011128">
    <property type="expression patterns" value="Expressed in testis and 13 other cell types or tissues"/>
</dbReference>
<evidence type="ECO:0000256" key="13">
    <source>
        <dbReference type="ARBA" id="ARBA00022806"/>
    </source>
</evidence>
<evidence type="ECO:0000256" key="11">
    <source>
        <dbReference type="ARBA" id="ARBA00022771"/>
    </source>
</evidence>
<evidence type="ECO:0000256" key="25">
    <source>
        <dbReference type="ARBA" id="ARBA00082628"/>
    </source>
</evidence>
<keyword evidence="4" id="KW-0806">Transcription termination</keyword>
<evidence type="ECO:0000256" key="14">
    <source>
        <dbReference type="ARBA" id="ARBA00022833"/>
    </source>
</evidence>